<feature type="transmembrane region" description="Helical" evidence="8">
    <location>
        <begin position="270"/>
        <end position="288"/>
    </location>
</feature>
<dbReference type="GO" id="GO:0005886">
    <property type="term" value="C:plasma membrane"/>
    <property type="evidence" value="ECO:0007669"/>
    <property type="project" value="UniProtKB-SubCell"/>
</dbReference>
<evidence type="ECO:0000256" key="1">
    <source>
        <dbReference type="ARBA" id="ARBA00004651"/>
    </source>
</evidence>
<dbReference type="AlphaFoldDB" id="D3UG30"/>
<evidence type="ECO:0000313" key="9">
    <source>
        <dbReference type="EMBL" id="CBG39451.1"/>
    </source>
</evidence>
<gene>
    <name evidence="9" type="primary">FecD</name>
    <name evidence="9" type="ordered locus">HMU01890</name>
</gene>
<dbReference type="HOGENOM" id="CLU_013016_0_2_7"/>
<feature type="transmembrane region" description="Helical" evidence="8">
    <location>
        <begin position="115"/>
        <end position="135"/>
    </location>
</feature>
<keyword evidence="6 8" id="KW-1133">Transmembrane helix</keyword>
<evidence type="ECO:0000256" key="5">
    <source>
        <dbReference type="ARBA" id="ARBA00022692"/>
    </source>
</evidence>
<evidence type="ECO:0000256" key="3">
    <source>
        <dbReference type="ARBA" id="ARBA00022448"/>
    </source>
</evidence>
<feature type="transmembrane region" description="Helical" evidence="8">
    <location>
        <begin position="229"/>
        <end position="258"/>
    </location>
</feature>
<evidence type="ECO:0000313" key="10">
    <source>
        <dbReference type="Proteomes" id="UP000001522"/>
    </source>
</evidence>
<feature type="transmembrane region" description="Helical" evidence="8">
    <location>
        <begin position="190"/>
        <end position="209"/>
    </location>
</feature>
<comment type="subcellular location">
    <subcellularLocation>
        <location evidence="1">Cell membrane</location>
        <topology evidence="1">Multi-pass membrane protein</topology>
    </subcellularLocation>
</comment>
<dbReference type="GO" id="GO:0033214">
    <property type="term" value="P:siderophore-iron import into cell"/>
    <property type="evidence" value="ECO:0007669"/>
    <property type="project" value="TreeGrafter"/>
</dbReference>
<dbReference type="PANTHER" id="PTHR30472">
    <property type="entry name" value="FERRIC ENTEROBACTIN TRANSPORT SYSTEM PERMEASE PROTEIN"/>
    <property type="match status" value="1"/>
</dbReference>
<dbReference type="CDD" id="cd06550">
    <property type="entry name" value="TM_ABC_iron-siderophores_like"/>
    <property type="match status" value="1"/>
</dbReference>
<evidence type="ECO:0000256" key="6">
    <source>
        <dbReference type="ARBA" id="ARBA00022989"/>
    </source>
</evidence>
<reference evidence="9 10" key="1">
    <citation type="journal article" date="2010" name="BMC Genomics">
        <title>Comparative genomics and proteomics of Helicobacter mustelae, an ulcerogenic and carcinogenic gastric pathogen.</title>
        <authorList>
            <person name="O'Toole P.W."/>
            <person name="Snelling W.J."/>
            <person name="Canchaya C."/>
            <person name="Forde B.M."/>
            <person name="Hardie K.R."/>
            <person name="Josenhans C."/>
            <person name="Graham R.L.J."/>
            <person name="McMullan G."/>
            <person name="Parkhill J."/>
            <person name="Belda E."/>
            <person name="Bentley S.D."/>
        </authorList>
    </citation>
    <scope>NUCLEOTIDE SEQUENCE [LARGE SCALE GENOMIC DNA]</scope>
    <source>
        <strain evidence="10">ATCC 43772 / LMG 18044 / NCTC 12198 / 12198</strain>
    </source>
</reference>
<dbReference type="InterPro" id="IPR037294">
    <property type="entry name" value="ABC_BtuC-like"/>
</dbReference>
<keyword evidence="5 8" id="KW-0812">Transmembrane</keyword>
<keyword evidence="10" id="KW-1185">Reference proteome</keyword>
<dbReference type="Pfam" id="PF01032">
    <property type="entry name" value="FecCD"/>
    <property type="match status" value="1"/>
</dbReference>
<keyword evidence="7 8" id="KW-0472">Membrane</keyword>
<keyword evidence="4" id="KW-1003">Cell membrane</keyword>
<dbReference type="GO" id="GO:0022857">
    <property type="term" value="F:transmembrane transporter activity"/>
    <property type="evidence" value="ECO:0007669"/>
    <property type="project" value="InterPro"/>
</dbReference>
<dbReference type="eggNOG" id="COG0609">
    <property type="taxonomic scope" value="Bacteria"/>
</dbReference>
<evidence type="ECO:0000256" key="8">
    <source>
        <dbReference type="SAM" id="Phobius"/>
    </source>
</evidence>
<feature type="transmembrane region" description="Helical" evidence="8">
    <location>
        <begin position="55"/>
        <end position="77"/>
    </location>
</feature>
<dbReference type="RefSeq" id="WP_013022546.1">
    <property type="nucleotide sequence ID" value="NC_013949.1"/>
</dbReference>
<dbReference type="FunFam" id="1.10.3470.10:FF:000001">
    <property type="entry name" value="Vitamin B12 ABC transporter permease BtuC"/>
    <property type="match status" value="1"/>
</dbReference>
<protein>
    <submittedName>
        <fullName evidence="9">Putative iron compound ABC transporter, permease FecD</fullName>
    </submittedName>
</protein>
<evidence type="ECO:0000256" key="4">
    <source>
        <dbReference type="ARBA" id="ARBA00022475"/>
    </source>
</evidence>
<feature type="transmembrane region" description="Helical" evidence="8">
    <location>
        <begin position="300"/>
        <end position="320"/>
    </location>
</feature>
<name>D3UG30_HELM1</name>
<dbReference type="SUPFAM" id="SSF81345">
    <property type="entry name" value="ABC transporter involved in vitamin B12 uptake, BtuC"/>
    <property type="match status" value="1"/>
</dbReference>
<dbReference type="Proteomes" id="UP000001522">
    <property type="component" value="Chromosome"/>
</dbReference>
<dbReference type="InterPro" id="IPR000522">
    <property type="entry name" value="ABC_transptr_permease_BtuC"/>
</dbReference>
<dbReference type="EMBL" id="FN555004">
    <property type="protein sequence ID" value="CBG39451.1"/>
    <property type="molecule type" value="Genomic_DNA"/>
</dbReference>
<dbReference type="STRING" id="679897.HMU01890"/>
<organism evidence="9 10">
    <name type="scientific">Helicobacter mustelae (strain ATCC 43772 / CCUG 25715 / CIP 103759 / LMG 18044 / NCTC 12198 / R85-136P)</name>
    <name type="common">Campylobacter mustelae</name>
    <dbReference type="NCBI Taxonomy" id="679897"/>
    <lineage>
        <taxon>Bacteria</taxon>
        <taxon>Pseudomonadati</taxon>
        <taxon>Campylobacterota</taxon>
        <taxon>Epsilonproteobacteria</taxon>
        <taxon>Campylobacterales</taxon>
        <taxon>Helicobacteraceae</taxon>
        <taxon>Helicobacter</taxon>
    </lineage>
</organism>
<dbReference type="KEGG" id="hms:HMU01890"/>
<comment type="similarity">
    <text evidence="2">Belongs to the binding-protein-dependent transport system permease family. FecCD subfamily.</text>
</comment>
<dbReference type="PANTHER" id="PTHR30472:SF70">
    <property type="entry name" value="MOLYBDATE IMPORT SYSTEM PERMEASE PROTEIN MOLB"/>
    <property type="match status" value="1"/>
</dbReference>
<dbReference type="Gene3D" id="1.10.3470.10">
    <property type="entry name" value="ABC transporter involved in vitamin B12 uptake, BtuC"/>
    <property type="match status" value="1"/>
</dbReference>
<sequence>MLRNSIIVIFVLLAFVLVVFFERGSLSYLQAIEQIYQHFFHHQILDSDGLILYQIRLPRILLALGVGAILALSGVVMQNIFRNPLVDPYLLGISSGAAFGCAVSIGFLGQYFLGFFAFLGAMMAMLLIVFLARFVNSSQTSLVLVGIVLSTLFSALAGLIKYFVPPEKAQTIVVWLLGSLSLATWNDVKLVFLALLVGGVPLFLLRYRLNVLALSDMESRSMGVNPTGLRMFCIIVVGLMCGVAVSVSGTIGWIGLIIPHFARLIVGANLQKLLPFSVFLGAIILLFMDFFARNITGNDLPVGTIAAIIGAPLFLSFLLGMRGRVF</sequence>
<evidence type="ECO:0000256" key="7">
    <source>
        <dbReference type="ARBA" id="ARBA00023136"/>
    </source>
</evidence>
<evidence type="ECO:0000256" key="2">
    <source>
        <dbReference type="ARBA" id="ARBA00007935"/>
    </source>
</evidence>
<feature type="transmembrane region" description="Helical" evidence="8">
    <location>
        <begin position="89"/>
        <end position="109"/>
    </location>
</feature>
<accession>D3UG30</accession>
<keyword evidence="3" id="KW-0813">Transport</keyword>
<proteinExistence type="inferred from homology"/>
<feature type="transmembrane region" description="Helical" evidence="8">
    <location>
        <begin position="142"/>
        <end position="163"/>
    </location>
</feature>